<reference evidence="1 2" key="1">
    <citation type="submission" date="2013-08" db="EMBL/GenBank/DDBJ databases">
        <authorList>
            <person name="Weinstock G."/>
            <person name="Sodergren E."/>
            <person name="Wylie T."/>
            <person name="Fulton L."/>
            <person name="Fulton R."/>
            <person name="Fronick C."/>
            <person name="O'Laughlin M."/>
            <person name="Godfrey J."/>
            <person name="Miner T."/>
            <person name="Herter B."/>
            <person name="Appelbaum E."/>
            <person name="Cordes M."/>
            <person name="Lek S."/>
            <person name="Wollam A."/>
            <person name="Pepin K.H."/>
            <person name="Palsikar V.B."/>
            <person name="Mitreva M."/>
            <person name="Wilson R.K."/>
        </authorList>
    </citation>
    <scope>NUCLEOTIDE SEQUENCE [LARGE SCALE GENOMIC DNA]</scope>
    <source>
        <strain evidence="1 2">F0184</strain>
    </source>
</reference>
<dbReference type="EMBL" id="AXZG01000016">
    <property type="protein sequence ID" value="ERT67049.1"/>
    <property type="molecule type" value="Genomic_DNA"/>
</dbReference>
<accession>U7V7C9</accession>
<comment type="caution">
    <text evidence="1">The sequence shown here is derived from an EMBL/GenBank/DDBJ whole genome shotgun (WGS) entry which is preliminary data.</text>
</comment>
<proteinExistence type="predicted"/>
<dbReference type="HOGENOM" id="CLU_2525467_0_0_11"/>
<sequence length="84" mass="9299">MGVLGCYWLCGFCAQKSISPRHIVCLLVERLISLGVSLGSVFWLSCWVHVLPCGVPVHLCRGCMSVFMVGRTDNLVVLSSRFVR</sequence>
<name>U7V7C9_9MICC</name>
<gene>
    <name evidence="1" type="ORF">HMPREF0742_00649</name>
</gene>
<evidence type="ECO:0000313" key="1">
    <source>
        <dbReference type="EMBL" id="ERT67049.1"/>
    </source>
</evidence>
<dbReference type="Proteomes" id="UP000017174">
    <property type="component" value="Unassembled WGS sequence"/>
</dbReference>
<dbReference type="AlphaFoldDB" id="U7V7C9"/>
<protein>
    <submittedName>
        <fullName evidence="1">Uncharacterized protein</fullName>
    </submittedName>
</protein>
<organism evidence="1 2">
    <name type="scientific">Rothia aeria F0184</name>
    <dbReference type="NCBI Taxonomy" id="888019"/>
    <lineage>
        <taxon>Bacteria</taxon>
        <taxon>Bacillati</taxon>
        <taxon>Actinomycetota</taxon>
        <taxon>Actinomycetes</taxon>
        <taxon>Micrococcales</taxon>
        <taxon>Micrococcaceae</taxon>
        <taxon>Rothia</taxon>
    </lineage>
</organism>
<evidence type="ECO:0000313" key="2">
    <source>
        <dbReference type="Proteomes" id="UP000017174"/>
    </source>
</evidence>